<evidence type="ECO:0008006" key="4">
    <source>
        <dbReference type="Google" id="ProtNLM"/>
    </source>
</evidence>
<dbReference type="Proteomes" id="UP000282656">
    <property type="component" value="Unassembled WGS sequence"/>
</dbReference>
<gene>
    <name evidence="2" type="ORF">D7X96_09355</name>
</gene>
<dbReference type="PANTHER" id="PTHR42754:SF1">
    <property type="entry name" value="LIPOPROTEIN"/>
    <property type="match status" value="1"/>
</dbReference>
<dbReference type="AlphaFoldDB" id="A0A3A8R736"/>
<comment type="caution">
    <text evidence="2">The sequence shown here is derived from an EMBL/GenBank/DDBJ whole genome shotgun (WGS) entry which is preliminary data.</text>
</comment>
<dbReference type="EMBL" id="RAWM01000017">
    <property type="protein sequence ID" value="RKH71234.1"/>
    <property type="molecule type" value="Genomic_DNA"/>
</dbReference>
<organism evidence="2 3">
    <name type="scientific">Corallococcus interemptor</name>
    <dbReference type="NCBI Taxonomy" id="2316720"/>
    <lineage>
        <taxon>Bacteria</taxon>
        <taxon>Pseudomonadati</taxon>
        <taxon>Myxococcota</taxon>
        <taxon>Myxococcia</taxon>
        <taxon>Myxococcales</taxon>
        <taxon>Cystobacterineae</taxon>
        <taxon>Myxococcaceae</taxon>
        <taxon>Corallococcus</taxon>
    </lineage>
</organism>
<dbReference type="OrthoDB" id="5524298at2"/>
<evidence type="ECO:0000256" key="1">
    <source>
        <dbReference type="SAM" id="MobiDB-lite"/>
    </source>
</evidence>
<keyword evidence="3" id="KW-1185">Reference proteome</keyword>
<accession>A0A3A8R736</accession>
<sequence>MDLAHEVEQKNRTGHEAAEAVTATREGFAVAGHTHSRRPGTSQAWVLDFDGTAPRPRWERTQGEGPGSHARALSPLPGGGLVVVGEVEVARDQFQAWVLALNRDGSPRWERTPGTGGINGLTSVGVLDDGTIVAGGVQGGAGWLLWLSPDGQPLGETRLEKLERVTSLAVLPGGRLAVAGTAESSTTGLGTSAILVFEADRQPAWAWWLSAERRGELAALAAMPDGGLVAAGRTSAPGSPDWGLWVVRLDAKGRIQWEHLPEDATVEAGHAVTALPDGGAAVAGDSLKGLADRDARVWRLGPDGAVRWRKSYGGGRQDLARGITRLADGGLVVAGSTMSRGAGKTDLWVFRVSADGDLSWQETFGTP</sequence>
<evidence type="ECO:0000313" key="3">
    <source>
        <dbReference type="Proteomes" id="UP000282656"/>
    </source>
</evidence>
<protein>
    <recommendedName>
        <fullName evidence="4">Exo-alpha-sialidase</fullName>
    </recommendedName>
</protein>
<dbReference type="PANTHER" id="PTHR42754">
    <property type="entry name" value="ENDOGLUCANASE"/>
    <property type="match status" value="1"/>
</dbReference>
<dbReference type="InterPro" id="IPR011047">
    <property type="entry name" value="Quinoprotein_ADH-like_sf"/>
</dbReference>
<reference evidence="3" key="1">
    <citation type="submission" date="2018-09" db="EMBL/GenBank/DDBJ databases">
        <authorList>
            <person name="Livingstone P.G."/>
            <person name="Whitworth D.E."/>
        </authorList>
    </citation>
    <scope>NUCLEOTIDE SEQUENCE [LARGE SCALE GENOMIC DNA]</scope>
    <source>
        <strain evidence="3">AB047A</strain>
    </source>
</reference>
<evidence type="ECO:0000313" key="2">
    <source>
        <dbReference type="EMBL" id="RKH71234.1"/>
    </source>
</evidence>
<proteinExistence type="predicted"/>
<name>A0A3A8R736_9BACT</name>
<dbReference type="SUPFAM" id="SSF50998">
    <property type="entry name" value="Quinoprotein alcohol dehydrogenase-like"/>
    <property type="match status" value="1"/>
</dbReference>
<dbReference type="Gene3D" id="2.80.10.50">
    <property type="match status" value="1"/>
</dbReference>
<feature type="region of interest" description="Disordered" evidence="1">
    <location>
        <begin position="53"/>
        <end position="74"/>
    </location>
</feature>